<feature type="domain" description="Peptidase A1" evidence="4">
    <location>
        <begin position="21"/>
        <end position="366"/>
    </location>
</feature>
<feature type="region of interest" description="Disordered" evidence="2">
    <location>
        <begin position="440"/>
        <end position="584"/>
    </location>
</feature>
<dbReference type="PANTHER" id="PTHR47966">
    <property type="entry name" value="BETA-SITE APP-CLEAVING ENZYME, ISOFORM A-RELATED"/>
    <property type="match status" value="1"/>
</dbReference>
<dbReference type="GO" id="GO:0000324">
    <property type="term" value="C:fungal-type vacuole"/>
    <property type="evidence" value="ECO:0007669"/>
    <property type="project" value="TreeGrafter"/>
</dbReference>
<dbReference type="OrthoDB" id="4074350at2759"/>
<keyword evidence="3" id="KW-0812">Transmembrane</keyword>
<evidence type="ECO:0000313" key="6">
    <source>
        <dbReference type="Proteomes" id="UP000664521"/>
    </source>
</evidence>
<evidence type="ECO:0000256" key="3">
    <source>
        <dbReference type="SAM" id="Phobius"/>
    </source>
</evidence>
<dbReference type="PRINTS" id="PR00792">
    <property type="entry name" value="PEPSIN"/>
</dbReference>
<organism evidence="5 6">
    <name type="scientific">Heterodermia speciosa</name>
    <dbReference type="NCBI Taxonomy" id="116794"/>
    <lineage>
        <taxon>Eukaryota</taxon>
        <taxon>Fungi</taxon>
        <taxon>Dikarya</taxon>
        <taxon>Ascomycota</taxon>
        <taxon>Pezizomycotina</taxon>
        <taxon>Lecanoromycetes</taxon>
        <taxon>OSLEUM clade</taxon>
        <taxon>Lecanoromycetidae</taxon>
        <taxon>Caliciales</taxon>
        <taxon>Physciaceae</taxon>
        <taxon>Heterodermia</taxon>
    </lineage>
</organism>
<comment type="similarity">
    <text evidence="1">Belongs to the peptidase A1 family.</text>
</comment>
<feature type="transmembrane region" description="Helical" evidence="3">
    <location>
        <begin position="408"/>
        <end position="431"/>
    </location>
</feature>
<protein>
    <recommendedName>
        <fullName evidence="4">Peptidase A1 domain-containing protein</fullName>
    </recommendedName>
</protein>
<dbReference type="SUPFAM" id="SSF50630">
    <property type="entry name" value="Acid proteases"/>
    <property type="match status" value="1"/>
</dbReference>
<dbReference type="PANTHER" id="PTHR47966:SF51">
    <property type="entry name" value="BETA-SITE APP-CLEAVING ENZYME, ISOFORM A-RELATED"/>
    <property type="match status" value="1"/>
</dbReference>
<dbReference type="Proteomes" id="UP000664521">
    <property type="component" value="Unassembled WGS sequence"/>
</dbReference>
<dbReference type="CDD" id="cd12087">
    <property type="entry name" value="TM_EGFR-like"/>
    <property type="match status" value="1"/>
</dbReference>
<dbReference type="GO" id="GO:0004190">
    <property type="term" value="F:aspartic-type endopeptidase activity"/>
    <property type="evidence" value="ECO:0007669"/>
    <property type="project" value="InterPro"/>
</dbReference>
<proteinExistence type="inferred from homology"/>
<dbReference type="PROSITE" id="PS51767">
    <property type="entry name" value="PEPTIDASE_A1"/>
    <property type="match status" value="1"/>
</dbReference>
<dbReference type="AlphaFoldDB" id="A0A8H3G1H9"/>
<dbReference type="EMBL" id="CAJPDS010000078">
    <property type="protein sequence ID" value="CAF9934917.1"/>
    <property type="molecule type" value="Genomic_DNA"/>
</dbReference>
<dbReference type="InterPro" id="IPR034164">
    <property type="entry name" value="Pepsin-like_dom"/>
</dbReference>
<dbReference type="InterPro" id="IPR021109">
    <property type="entry name" value="Peptidase_aspartic_dom_sf"/>
</dbReference>
<keyword evidence="6" id="KW-1185">Reference proteome</keyword>
<name>A0A8H3G1H9_9LECA</name>
<feature type="compositionally biased region" description="Basic and acidic residues" evidence="2">
    <location>
        <begin position="440"/>
        <end position="453"/>
    </location>
</feature>
<comment type="caution">
    <text evidence="5">The sequence shown here is derived from an EMBL/GenBank/DDBJ whole genome shotgun (WGS) entry which is preliminary data.</text>
</comment>
<feature type="compositionally biased region" description="Polar residues" evidence="2">
    <location>
        <begin position="566"/>
        <end position="584"/>
    </location>
</feature>
<dbReference type="InterPro" id="IPR033121">
    <property type="entry name" value="PEPTIDASE_A1"/>
</dbReference>
<dbReference type="GO" id="GO:0006508">
    <property type="term" value="P:proteolysis"/>
    <property type="evidence" value="ECO:0007669"/>
    <property type="project" value="InterPro"/>
</dbReference>
<dbReference type="CDD" id="cd05471">
    <property type="entry name" value="pepsin_like"/>
    <property type="match status" value="1"/>
</dbReference>
<dbReference type="Gene3D" id="2.40.70.10">
    <property type="entry name" value="Acid Proteases"/>
    <property type="match status" value="2"/>
</dbReference>
<accession>A0A8H3G1H9</accession>
<evidence type="ECO:0000313" key="5">
    <source>
        <dbReference type="EMBL" id="CAF9934917.1"/>
    </source>
</evidence>
<dbReference type="Pfam" id="PF00026">
    <property type="entry name" value="Asp"/>
    <property type="match status" value="1"/>
</dbReference>
<reference evidence="5" key="1">
    <citation type="submission" date="2021-03" db="EMBL/GenBank/DDBJ databases">
        <authorList>
            <person name="Tagirdzhanova G."/>
        </authorList>
    </citation>
    <scope>NUCLEOTIDE SEQUENCE</scope>
</reference>
<sequence length="584" mass="63079">MAKPIVVEPSQAWDGNDGPWSTFAIRVGTPAQLFRVLASTTAPETWVVGKDGCISTDPPGCANDRGNLYNNSTSSTWKFQGNYALGIELNLPYTENFDNGGYGYDTLGVGYPGSGGPTMDQQVVAAIDTKDFYLGNLGLTPRPVNFTWDDPTQSFLSTLKDQKVIPSLSFGYNAGAQYRLKKAVASLTLGGYDSSRFTPNNISFNFASDISRDLVVGLQSIKFSDSETQNEELLIGGGILSFIDSTVPHIWLPLDACRAFEKAFGITYDNKTDLYLVNDSLHDTLKQQDASLSFILGNQIDGGDAVNITFPYAAFDLTVGSPIVNTSQSYFPLRRAANDSQYTLGRTFLQESFLTVDYERSTFHVSQAIWTSNASQNITTILSVDDSTPTLSPSKPDPSHKLSTGATIGIIVAAVCFCLLLIGAAIGWFLWRRGKRRKSEKISENNIGEKSEIEDTSPQKPNELHSDANTPGEVEGDGTFYGNNNKHGLEMEGSPGRDSSRAEAPGTHGGVEIEGSRGGIEMEGSRVPEMDGGQGEVFELPAGDYLMAGTGRERRGRRSPGTSRSQATSYNPAEARSPTSPTSP</sequence>
<evidence type="ECO:0000256" key="1">
    <source>
        <dbReference type="ARBA" id="ARBA00007447"/>
    </source>
</evidence>
<evidence type="ECO:0000256" key="2">
    <source>
        <dbReference type="SAM" id="MobiDB-lite"/>
    </source>
</evidence>
<dbReference type="InterPro" id="IPR001461">
    <property type="entry name" value="Aspartic_peptidase_A1"/>
</dbReference>
<keyword evidence="3" id="KW-1133">Transmembrane helix</keyword>
<evidence type="ECO:0000259" key="4">
    <source>
        <dbReference type="PROSITE" id="PS51767"/>
    </source>
</evidence>
<keyword evidence="3" id="KW-0472">Membrane</keyword>
<gene>
    <name evidence="5" type="ORF">HETSPECPRED_009407</name>
</gene>